<dbReference type="RefSeq" id="WP_075636933.1">
    <property type="nucleotide sequence ID" value="NZ_MKIO01000041.1"/>
</dbReference>
<dbReference type="PANTHER" id="PTHR30419:SF8">
    <property type="entry name" value="NITROGEN ASSIMILATION TRANSCRIPTIONAL ACTIVATOR-RELATED"/>
    <property type="match status" value="1"/>
</dbReference>
<dbReference type="SUPFAM" id="SSF53850">
    <property type="entry name" value="Periplasmic binding protein-like II"/>
    <property type="match status" value="1"/>
</dbReference>
<dbReference type="Proteomes" id="UP000186143">
    <property type="component" value="Unassembled WGS sequence"/>
</dbReference>
<evidence type="ECO:0000256" key="7">
    <source>
        <dbReference type="ARBA" id="ARBA00083243"/>
    </source>
</evidence>
<dbReference type="InterPro" id="IPR036390">
    <property type="entry name" value="WH_DNA-bd_sf"/>
</dbReference>
<dbReference type="InterPro" id="IPR005119">
    <property type="entry name" value="LysR_subst-bd"/>
</dbReference>
<evidence type="ECO:0000256" key="1">
    <source>
        <dbReference type="ARBA" id="ARBA00009437"/>
    </source>
</evidence>
<feature type="domain" description="HTH lysR-type" evidence="8">
    <location>
        <begin position="1"/>
        <end position="58"/>
    </location>
</feature>
<evidence type="ECO:0000259" key="8">
    <source>
        <dbReference type="PROSITE" id="PS50931"/>
    </source>
</evidence>
<proteinExistence type="inferred from homology"/>
<organism evidence="9 10">
    <name type="scientific">Xaviernesmea rhizosphaerae</name>
    <dbReference type="NCBI Taxonomy" id="1672749"/>
    <lineage>
        <taxon>Bacteria</taxon>
        <taxon>Pseudomonadati</taxon>
        <taxon>Pseudomonadota</taxon>
        <taxon>Alphaproteobacteria</taxon>
        <taxon>Hyphomicrobiales</taxon>
        <taxon>Rhizobiaceae</taxon>
        <taxon>Rhizobium/Agrobacterium group</taxon>
        <taxon>Xaviernesmea</taxon>
    </lineage>
</organism>
<keyword evidence="3" id="KW-0238">DNA-binding</keyword>
<reference evidence="9 10" key="1">
    <citation type="submission" date="2016-09" db="EMBL/GenBank/DDBJ databases">
        <title>Rhizobium sp. nov., a novel species isolated from the rice rhizosphere.</title>
        <authorList>
            <person name="Zhao J."/>
            <person name="Zhang X."/>
        </authorList>
    </citation>
    <scope>NUCLEOTIDE SEQUENCE [LARGE SCALE GENOMIC DNA]</scope>
    <source>
        <strain evidence="9 10">MH17</strain>
    </source>
</reference>
<evidence type="ECO:0000313" key="10">
    <source>
        <dbReference type="Proteomes" id="UP000186143"/>
    </source>
</evidence>
<evidence type="ECO:0000256" key="6">
    <source>
        <dbReference type="ARBA" id="ARBA00067332"/>
    </source>
</evidence>
<dbReference type="SUPFAM" id="SSF46785">
    <property type="entry name" value="Winged helix' DNA-binding domain"/>
    <property type="match status" value="1"/>
</dbReference>
<dbReference type="InterPro" id="IPR050950">
    <property type="entry name" value="HTH-type_LysR_regulators"/>
</dbReference>
<name>A0A1Q9ADR9_9HYPH</name>
<dbReference type="InterPro" id="IPR036388">
    <property type="entry name" value="WH-like_DNA-bd_sf"/>
</dbReference>
<evidence type="ECO:0000256" key="3">
    <source>
        <dbReference type="ARBA" id="ARBA00023125"/>
    </source>
</evidence>
<dbReference type="EMBL" id="MKIO01000041">
    <property type="protein sequence ID" value="OLP53069.1"/>
    <property type="molecule type" value="Genomic_DNA"/>
</dbReference>
<dbReference type="PROSITE" id="PS50931">
    <property type="entry name" value="HTH_LYSR"/>
    <property type="match status" value="1"/>
</dbReference>
<dbReference type="GO" id="GO:0003677">
    <property type="term" value="F:DNA binding"/>
    <property type="evidence" value="ECO:0007669"/>
    <property type="project" value="UniProtKB-KW"/>
</dbReference>
<evidence type="ECO:0000313" key="9">
    <source>
        <dbReference type="EMBL" id="OLP53069.1"/>
    </source>
</evidence>
<keyword evidence="4" id="KW-0804">Transcription</keyword>
<evidence type="ECO:0000256" key="5">
    <source>
        <dbReference type="ARBA" id="ARBA00054626"/>
    </source>
</evidence>
<evidence type="ECO:0000256" key="2">
    <source>
        <dbReference type="ARBA" id="ARBA00023015"/>
    </source>
</evidence>
<dbReference type="AlphaFoldDB" id="A0A1Q9ADR9"/>
<comment type="function">
    <text evidence="5">Transcriptional regulator of the ttuABCDE tartrate utilization operon.</text>
</comment>
<dbReference type="InterPro" id="IPR000847">
    <property type="entry name" value="LysR_HTH_N"/>
</dbReference>
<gene>
    <name evidence="9" type="ORF">BJF92_18740</name>
</gene>
<protein>
    <recommendedName>
        <fullName evidence="6">HTH-type transcriptional regulator TtuA</fullName>
    </recommendedName>
    <alternativeName>
        <fullName evidence="7">Tartrate utilization transcriptional regulator</fullName>
    </alternativeName>
</protein>
<dbReference type="STRING" id="1672749.BJF92_18740"/>
<dbReference type="GO" id="GO:0003700">
    <property type="term" value="F:DNA-binding transcription factor activity"/>
    <property type="evidence" value="ECO:0007669"/>
    <property type="project" value="InterPro"/>
</dbReference>
<accession>A0A1Q9ADR9</accession>
<evidence type="ECO:0000256" key="4">
    <source>
        <dbReference type="ARBA" id="ARBA00023163"/>
    </source>
</evidence>
<comment type="caution">
    <text evidence="9">The sequence shown here is derived from an EMBL/GenBank/DDBJ whole genome shotgun (WGS) entry which is preliminary data.</text>
</comment>
<dbReference type="Gene3D" id="3.40.190.290">
    <property type="match status" value="1"/>
</dbReference>
<comment type="similarity">
    <text evidence="1">Belongs to the LysR transcriptional regulatory family.</text>
</comment>
<keyword evidence="2" id="KW-0805">Transcription regulation</keyword>
<dbReference type="FunFam" id="1.10.10.10:FF:000001">
    <property type="entry name" value="LysR family transcriptional regulator"/>
    <property type="match status" value="1"/>
</dbReference>
<dbReference type="Gene3D" id="1.10.10.10">
    <property type="entry name" value="Winged helix-like DNA-binding domain superfamily/Winged helix DNA-binding domain"/>
    <property type="match status" value="1"/>
</dbReference>
<dbReference type="OrthoDB" id="5297263at2"/>
<sequence length="305" mass="32969">MQVRALIYFDEVVRTRSLRAAAERLNVAPTALARQIDHLEHYFGTPLLERSARGIRLTAAGELLAERAGRTLRELDNVRQLIDDLAGLKRGRVAIQASGAVVASLLAPALADFSTRFPGIRFDIAVTSARQSVEALVSAEADIAVTLFSEPHPGTKVRLKAEILYDMIASTDHPLAAQSAVSVADLARHPLALPDRAFGARQAFDALFAAEGLSLDPIFVTASLEMLKELTLSGVAVTLLPAFTVQRECRLGQLVARPVVGGKALRTPLNLAVASERQLPFAATKLLDHIDRFLRDSFARPVKAT</sequence>
<dbReference type="GO" id="GO:0005829">
    <property type="term" value="C:cytosol"/>
    <property type="evidence" value="ECO:0007669"/>
    <property type="project" value="TreeGrafter"/>
</dbReference>
<dbReference type="Pfam" id="PF00126">
    <property type="entry name" value="HTH_1"/>
    <property type="match status" value="1"/>
</dbReference>
<dbReference type="PANTHER" id="PTHR30419">
    <property type="entry name" value="HTH-TYPE TRANSCRIPTIONAL REGULATOR YBHD"/>
    <property type="match status" value="1"/>
</dbReference>
<dbReference type="Pfam" id="PF03466">
    <property type="entry name" value="LysR_substrate"/>
    <property type="match status" value="1"/>
</dbReference>